<gene>
    <name evidence="1" type="ORF">GOP47_0024140</name>
</gene>
<proteinExistence type="predicted"/>
<comment type="caution">
    <text evidence="1">The sequence shown here is derived from an EMBL/GenBank/DDBJ whole genome shotgun (WGS) entry which is preliminary data.</text>
</comment>
<dbReference type="Proteomes" id="UP000886520">
    <property type="component" value="Chromosome 23"/>
</dbReference>
<organism evidence="1 2">
    <name type="scientific">Adiantum capillus-veneris</name>
    <name type="common">Maidenhair fern</name>
    <dbReference type="NCBI Taxonomy" id="13818"/>
    <lineage>
        <taxon>Eukaryota</taxon>
        <taxon>Viridiplantae</taxon>
        <taxon>Streptophyta</taxon>
        <taxon>Embryophyta</taxon>
        <taxon>Tracheophyta</taxon>
        <taxon>Polypodiopsida</taxon>
        <taxon>Polypodiidae</taxon>
        <taxon>Polypodiales</taxon>
        <taxon>Pteridineae</taxon>
        <taxon>Pteridaceae</taxon>
        <taxon>Vittarioideae</taxon>
        <taxon>Adiantum</taxon>
    </lineage>
</organism>
<evidence type="ECO:0000313" key="2">
    <source>
        <dbReference type="Proteomes" id="UP000886520"/>
    </source>
</evidence>
<name>A0A9D4U5U5_ADICA</name>
<dbReference type="AlphaFoldDB" id="A0A9D4U5U5"/>
<keyword evidence="2" id="KW-1185">Reference proteome</keyword>
<evidence type="ECO:0000313" key="1">
    <source>
        <dbReference type="EMBL" id="KAI5061635.1"/>
    </source>
</evidence>
<protein>
    <submittedName>
        <fullName evidence="1">Uncharacterized protein</fullName>
    </submittedName>
</protein>
<reference evidence="1" key="1">
    <citation type="submission" date="2021-01" db="EMBL/GenBank/DDBJ databases">
        <title>Adiantum capillus-veneris genome.</title>
        <authorList>
            <person name="Fang Y."/>
            <person name="Liao Q."/>
        </authorList>
    </citation>
    <scope>NUCLEOTIDE SEQUENCE</scope>
    <source>
        <strain evidence="1">H3</strain>
        <tissue evidence="1">Leaf</tissue>
    </source>
</reference>
<sequence>MARDFHHHNQWPILPCRVMGEGFDRGRMEETSRINFLFRQCEMGLGVMELQFGRHALHSLRACQCRCAHQKWESRLRAKRATGTGRGGGSSYNSIIDVGGGTFSVARKL</sequence>
<dbReference type="EMBL" id="JABFUD020000023">
    <property type="protein sequence ID" value="KAI5061635.1"/>
    <property type="molecule type" value="Genomic_DNA"/>
</dbReference>
<accession>A0A9D4U5U5</accession>